<accession>A0ABQ4FPW8</accession>
<evidence type="ECO:0000256" key="1">
    <source>
        <dbReference type="SAM" id="Phobius"/>
    </source>
</evidence>
<keyword evidence="1" id="KW-1133">Transmembrane helix</keyword>
<name>A0ABQ4FPW8_9ACTN</name>
<dbReference type="RefSeq" id="WP_204289516.1">
    <property type="nucleotide sequence ID" value="NZ_BAABEJ010000032.1"/>
</dbReference>
<evidence type="ECO:0000313" key="3">
    <source>
        <dbReference type="Proteomes" id="UP000651728"/>
    </source>
</evidence>
<proteinExistence type="predicted"/>
<dbReference type="EMBL" id="BOOB01000070">
    <property type="protein sequence ID" value="GIH36865.1"/>
    <property type="molecule type" value="Genomic_DNA"/>
</dbReference>
<keyword evidence="1" id="KW-0812">Transmembrane</keyword>
<organism evidence="2 3">
    <name type="scientific">Microbispora amethystogenes</name>
    <dbReference type="NCBI Taxonomy" id="1427754"/>
    <lineage>
        <taxon>Bacteria</taxon>
        <taxon>Bacillati</taxon>
        <taxon>Actinomycetota</taxon>
        <taxon>Actinomycetes</taxon>
        <taxon>Streptosporangiales</taxon>
        <taxon>Streptosporangiaceae</taxon>
        <taxon>Microbispora</taxon>
    </lineage>
</organism>
<feature type="transmembrane region" description="Helical" evidence="1">
    <location>
        <begin position="18"/>
        <end position="36"/>
    </location>
</feature>
<comment type="caution">
    <text evidence="2">The sequence shown here is derived from an EMBL/GenBank/DDBJ whole genome shotgun (WGS) entry which is preliminary data.</text>
</comment>
<keyword evidence="1" id="KW-0472">Membrane</keyword>
<dbReference type="Proteomes" id="UP000651728">
    <property type="component" value="Unassembled WGS sequence"/>
</dbReference>
<protein>
    <recommendedName>
        <fullName evidence="4">Integral membrane protein</fullName>
    </recommendedName>
</protein>
<feature type="transmembrane region" description="Helical" evidence="1">
    <location>
        <begin position="160"/>
        <end position="182"/>
    </location>
</feature>
<evidence type="ECO:0008006" key="4">
    <source>
        <dbReference type="Google" id="ProtNLM"/>
    </source>
</evidence>
<feature type="transmembrane region" description="Helical" evidence="1">
    <location>
        <begin position="133"/>
        <end position="154"/>
    </location>
</feature>
<sequence>MKPEGGPSTGRLVSAGRWLIPAVLAIEVLLLVTGMIDFGTGARMVLIVESLLFGLVLLQARSAWSVYRAARADGCDEMGATGAALDAVLPAPAAAVLKQDLLLWRALYLAARRRKALDADEVAIAYGREVRTIMWLVMVVDGVLLVVVHLALPWPAVRMVLFVVTIIGLLWLAGFLAALHVYPHAIGPRRLRLRFASFYDVCVPVAMIKSVRVERGGKGLLRSAEVVGGTLVMEVSSSTNIVIELTGTHVVKLRGREHPITRVRCYADDPVKAVEMATGFVGGADGSTPMSA</sequence>
<feature type="transmembrane region" description="Helical" evidence="1">
    <location>
        <begin position="42"/>
        <end position="58"/>
    </location>
</feature>
<evidence type="ECO:0000313" key="2">
    <source>
        <dbReference type="EMBL" id="GIH36865.1"/>
    </source>
</evidence>
<reference evidence="2 3" key="1">
    <citation type="submission" date="2021-01" db="EMBL/GenBank/DDBJ databases">
        <title>Whole genome shotgun sequence of Microbispora amethystogenes NBRC 101907.</title>
        <authorList>
            <person name="Komaki H."/>
            <person name="Tamura T."/>
        </authorList>
    </citation>
    <scope>NUCLEOTIDE SEQUENCE [LARGE SCALE GENOMIC DNA]</scope>
    <source>
        <strain evidence="2 3">NBRC 101907</strain>
    </source>
</reference>
<gene>
    <name evidence="2" type="ORF">Mam01_70290</name>
</gene>
<keyword evidence="3" id="KW-1185">Reference proteome</keyword>